<evidence type="ECO:0008006" key="4">
    <source>
        <dbReference type="Google" id="ProtNLM"/>
    </source>
</evidence>
<dbReference type="RefSeq" id="WP_378221611.1">
    <property type="nucleotide sequence ID" value="NZ_JBHRTK010000013.1"/>
</dbReference>
<reference evidence="3" key="1">
    <citation type="journal article" date="2019" name="Int. J. Syst. Evol. Microbiol.">
        <title>The Global Catalogue of Microorganisms (GCM) 10K type strain sequencing project: providing services to taxonomists for standard genome sequencing and annotation.</title>
        <authorList>
            <consortium name="The Broad Institute Genomics Platform"/>
            <consortium name="The Broad Institute Genome Sequencing Center for Infectious Disease"/>
            <person name="Wu L."/>
            <person name="Ma J."/>
        </authorList>
    </citation>
    <scope>NUCLEOTIDE SEQUENCE [LARGE SCALE GENOMIC DNA]</scope>
    <source>
        <strain evidence="3">KCTC 52165</strain>
    </source>
</reference>
<evidence type="ECO:0000256" key="1">
    <source>
        <dbReference type="SAM" id="Coils"/>
    </source>
</evidence>
<dbReference type="Proteomes" id="UP001595583">
    <property type="component" value="Unassembled WGS sequence"/>
</dbReference>
<dbReference type="EMBL" id="JBHRTK010000013">
    <property type="protein sequence ID" value="MFC3207386.1"/>
    <property type="molecule type" value="Genomic_DNA"/>
</dbReference>
<proteinExistence type="predicted"/>
<name>A0ABV7KEE4_9HYPH</name>
<accession>A0ABV7KEE4</accession>
<keyword evidence="3" id="KW-1185">Reference proteome</keyword>
<keyword evidence="1" id="KW-0175">Coiled coil</keyword>
<feature type="coiled-coil region" evidence="1">
    <location>
        <begin position="36"/>
        <end position="63"/>
    </location>
</feature>
<organism evidence="2 3">
    <name type="scientific">Aquamicrobium soli</name>
    <dbReference type="NCBI Taxonomy" id="1811518"/>
    <lineage>
        <taxon>Bacteria</taxon>
        <taxon>Pseudomonadati</taxon>
        <taxon>Pseudomonadota</taxon>
        <taxon>Alphaproteobacteria</taxon>
        <taxon>Hyphomicrobiales</taxon>
        <taxon>Phyllobacteriaceae</taxon>
        <taxon>Aquamicrobium</taxon>
    </lineage>
</organism>
<protein>
    <recommendedName>
        <fullName evidence="4">Transcriptional regulator</fullName>
    </recommendedName>
</protein>
<comment type="caution">
    <text evidence="2">The sequence shown here is derived from an EMBL/GenBank/DDBJ whole genome shotgun (WGS) entry which is preliminary data.</text>
</comment>
<evidence type="ECO:0000313" key="3">
    <source>
        <dbReference type="Proteomes" id="UP001595583"/>
    </source>
</evidence>
<evidence type="ECO:0000313" key="2">
    <source>
        <dbReference type="EMBL" id="MFC3207386.1"/>
    </source>
</evidence>
<sequence>MSTFASIGLAKAAPRITSRREIDLSNPIIPPARPRLSRAERTAAQARIAAAEAKRQRRRERNLRIMGAVA</sequence>
<gene>
    <name evidence="2" type="ORF">ACFOHJ_14260</name>
</gene>